<dbReference type="EMBL" id="JAHRHJ020000002">
    <property type="protein sequence ID" value="KAH9324756.1"/>
    <property type="molecule type" value="Genomic_DNA"/>
</dbReference>
<protein>
    <submittedName>
        <fullName evidence="2">Uncharacterized protein</fullName>
    </submittedName>
</protein>
<accession>A0AA38LI75</accession>
<organism evidence="2 3">
    <name type="scientific">Taxus chinensis</name>
    <name type="common">Chinese yew</name>
    <name type="synonym">Taxus wallichiana var. chinensis</name>
    <dbReference type="NCBI Taxonomy" id="29808"/>
    <lineage>
        <taxon>Eukaryota</taxon>
        <taxon>Viridiplantae</taxon>
        <taxon>Streptophyta</taxon>
        <taxon>Embryophyta</taxon>
        <taxon>Tracheophyta</taxon>
        <taxon>Spermatophyta</taxon>
        <taxon>Pinopsida</taxon>
        <taxon>Pinidae</taxon>
        <taxon>Conifers II</taxon>
        <taxon>Cupressales</taxon>
        <taxon>Taxaceae</taxon>
        <taxon>Taxus</taxon>
    </lineage>
</organism>
<name>A0AA38LI75_TAXCH</name>
<feature type="non-terminal residue" evidence="2">
    <location>
        <position position="1"/>
    </location>
</feature>
<feature type="non-terminal residue" evidence="2">
    <location>
        <position position="58"/>
    </location>
</feature>
<gene>
    <name evidence="2" type="ORF">KI387_004934</name>
</gene>
<proteinExistence type="predicted"/>
<evidence type="ECO:0000313" key="2">
    <source>
        <dbReference type="EMBL" id="KAH9324756.1"/>
    </source>
</evidence>
<evidence type="ECO:0000256" key="1">
    <source>
        <dbReference type="SAM" id="MobiDB-lite"/>
    </source>
</evidence>
<sequence>GSRQIQWIRHYPIRHLASLEPKEKPRPVMFTFEQEDESQSVKSQHQNLEDPNDEQLRE</sequence>
<dbReference type="AlphaFoldDB" id="A0AA38LI75"/>
<evidence type="ECO:0000313" key="3">
    <source>
        <dbReference type="Proteomes" id="UP000824469"/>
    </source>
</evidence>
<comment type="caution">
    <text evidence="2">The sequence shown here is derived from an EMBL/GenBank/DDBJ whole genome shotgun (WGS) entry which is preliminary data.</text>
</comment>
<keyword evidence="3" id="KW-1185">Reference proteome</keyword>
<dbReference type="Proteomes" id="UP000824469">
    <property type="component" value="Unassembled WGS sequence"/>
</dbReference>
<feature type="region of interest" description="Disordered" evidence="1">
    <location>
        <begin position="22"/>
        <end position="58"/>
    </location>
</feature>
<reference evidence="2 3" key="1">
    <citation type="journal article" date="2021" name="Nat. Plants">
        <title>The Taxus genome provides insights into paclitaxel biosynthesis.</title>
        <authorList>
            <person name="Xiong X."/>
            <person name="Gou J."/>
            <person name="Liao Q."/>
            <person name="Li Y."/>
            <person name="Zhou Q."/>
            <person name="Bi G."/>
            <person name="Li C."/>
            <person name="Du R."/>
            <person name="Wang X."/>
            <person name="Sun T."/>
            <person name="Guo L."/>
            <person name="Liang H."/>
            <person name="Lu P."/>
            <person name="Wu Y."/>
            <person name="Zhang Z."/>
            <person name="Ro D.K."/>
            <person name="Shang Y."/>
            <person name="Huang S."/>
            <person name="Yan J."/>
        </authorList>
    </citation>
    <scope>NUCLEOTIDE SEQUENCE [LARGE SCALE GENOMIC DNA]</scope>
    <source>
        <strain evidence="2">Ta-2019</strain>
    </source>
</reference>